<reference evidence="1 2" key="1">
    <citation type="journal article" date="2023" name="Science">
        <title>Complex scaffold remodeling in plant triterpene biosynthesis.</title>
        <authorList>
            <person name="De La Pena R."/>
            <person name="Hodgson H."/>
            <person name="Liu J.C."/>
            <person name="Stephenson M.J."/>
            <person name="Martin A.C."/>
            <person name="Owen C."/>
            <person name="Harkess A."/>
            <person name="Leebens-Mack J."/>
            <person name="Jimenez L.E."/>
            <person name="Osbourn A."/>
            <person name="Sattely E.S."/>
        </authorList>
    </citation>
    <scope>NUCLEOTIDE SEQUENCE [LARGE SCALE GENOMIC DNA]</scope>
    <source>
        <strain evidence="2">cv. JPN11</strain>
        <tissue evidence="1">Leaf</tissue>
    </source>
</reference>
<organism evidence="1 2">
    <name type="scientific">Melia azedarach</name>
    <name type="common">Chinaberry tree</name>
    <dbReference type="NCBI Taxonomy" id="155640"/>
    <lineage>
        <taxon>Eukaryota</taxon>
        <taxon>Viridiplantae</taxon>
        <taxon>Streptophyta</taxon>
        <taxon>Embryophyta</taxon>
        <taxon>Tracheophyta</taxon>
        <taxon>Spermatophyta</taxon>
        <taxon>Magnoliopsida</taxon>
        <taxon>eudicotyledons</taxon>
        <taxon>Gunneridae</taxon>
        <taxon>Pentapetalae</taxon>
        <taxon>rosids</taxon>
        <taxon>malvids</taxon>
        <taxon>Sapindales</taxon>
        <taxon>Meliaceae</taxon>
        <taxon>Melia</taxon>
    </lineage>
</organism>
<gene>
    <name evidence="1" type="ORF">OWV82_008250</name>
</gene>
<accession>A0ACC1YBS2</accession>
<name>A0ACC1YBS2_MELAZ</name>
<keyword evidence="2" id="KW-1185">Reference proteome</keyword>
<proteinExistence type="predicted"/>
<dbReference type="Proteomes" id="UP001164539">
    <property type="component" value="Chromosome 4"/>
</dbReference>
<sequence length="156" mass="17233">MTTSRPSPPPPVLSPSEASTLSPSLPAVSLQPSNKKDLSKSKKIIRRFRSVFRSFPIIAPACKIPVSLHGNRLHDGHIHGGTRMTGTLFGYRKARVNLLIQENPRCLPLLILELAIPTGKLLQDMGSGLVRMALECERKAGEKTKIVDEPIWTMYL</sequence>
<comment type="caution">
    <text evidence="1">The sequence shown here is derived from an EMBL/GenBank/DDBJ whole genome shotgun (WGS) entry which is preliminary data.</text>
</comment>
<dbReference type="EMBL" id="CM051397">
    <property type="protein sequence ID" value="KAJ4720419.1"/>
    <property type="molecule type" value="Genomic_DNA"/>
</dbReference>
<evidence type="ECO:0000313" key="2">
    <source>
        <dbReference type="Proteomes" id="UP001164539"/>
    </source>
</evidence>
<protein>
    <submittedName>
        <fullName evidence="1">Protein MIZU-KUSSEI 1</fullName>
    </submittedName>
</protein>
<evidence type="ECO:0000313" key="1">
    <source>
        <dbReference type="EMBL" id="KAJ4720419.1"/>
    </source>
</evidence>